<name>A0AAW6KG17_9BACI</name>
<evidence type="ECO:0000313" key="2">
    <source>
        <dbReference type="Proteomes" id="UP001216709"/>
    </source>
</evidence>
<protein>
    <recommendedName>
        <fullName evidence="3">FtsK gamma domain-containing protein</fullName>
    </recommendedName>
</protein>
<gene>
    <name evidence="1" type="ORF">PVN32_15255</name>
</gene>
<dbReference type="InterPro" id="IPR036388">
    <property type="entry name" value="WH-like_DNA-bd_sf"/>
</dbReference>
<accession>A0AAW6KG17</accession>
<dbReference type="EMBL" id="JARAFO010000053">
    <property type="protein sequence ID" value="MDE1453529.1"/>
    <property type="molecule type" value="Genomic_DNA"/>
</dbReference>
<evidence type="ECO:0000313" key="1">
    <source>
        <dbReference type="EMBL" id="MDE1453529.1"/>
    </source>
</evidence>
<evidence type="ECO:0008006" key="3">
    <source>
        <dbReference type="Google" id="ProtNLM"/>
    </source>
</evidence>
<dbReference type="AlphaFoldDB" id="A0AAW6KG17"/>
<sequence length="66" mass="7745">MNELTYETVRDWVMSDPSTDGNMSVFTIKRRFRIAHERAEAFMRRLIEDDIVSAVGKPRTILKTNK</sequence>
<reference evidence="1" key="1">
    <citation type="submission" date="2022-12" db="EMBL/GenBank/DDBJ databases">
        <title>Draft Genome Sequences of Bacillus licheniformis and Bacillus paralicheniformis strains isolated from Irish skim milk powders.</title>
        <authorList>
            <person name="Lourenco A."/>
            <person name="Li F."/>
            <person name="Geraldine D."/>
            <person name="Tobin J.T."/>
            <person name="Butler F."/>
            <person name="Jordan K."/>
            <person name="Obrien T."/>
        </authorList>
    </citation>
    <scope>NUCLEOTIDE SEQUENCE</scope>
    <source>
        <strain evidence="1">3370</strain>
    </source>
</reference>
<comment type="caution">
    <text evidence="1">The sequence shown here is derived from an EMBL/GenBank/DDBJ whole genome shotgun (WGS) entry which is preliminary data.</text>
</comment>
<dbReference type="Gene3D" id="1.10.10.10">
    <property type="entry name" value="Winged helix-like DNA-binding domain superfamily/Winged helix DNA-binding domain"/>
    <property type="match status" value="1"/>
</dbReference>
<proteinExistence type="predicted"/>
<dbReference type="RefSeq" id="WP_274685526.1">
    <property type="nucleotide sequence ID" value="NZ_JARAFO010000053.1"/>
</dbReference>
<dbReference type="Proteomes" id="UP001216709">
    <property type="component" value="Unassembled WGS sequence"/>
</dbReference>
<organism evidence="1 2">
    <name type="scientific">Bacillus paralicheniformis</name>
    <dbReference type="NCBI Taxonomy" id="1648923"/>
    <lineage>
        <taxon>Bacteria</taxon>
        <taxon>Bacillati</taxon>
        <taxon>Bacillota</taxon>
        <taxon>Bacilli</taxon>
        <taxon>Bacillales</taxon>
        <taxon>Bacillaceae</taxon>
        <taxon>Bacillus</taxon>
    </lineage>
</organism>